<evidence type="ECO:0000313" key="3">
    <source>
        <dbReference type="EMBL" id="CAD5234793.1"/>
    </source>
</evidence>
<evidence type="ECO:0000313" key="7">
    <source>
        <dbReference type="WBParaSite" id="BXY_0316900.1"/>
    </source>
</evidence>
<feature type="domain" description="NADAR" evidence="2">
    <location>
        <begin position="177"/>
        <end position="325"/>
    </location>
</feature>
<dbReference type="Proteomes" id="UP000582659">
    <property type="component" value="Unassembled WGS sequence"/>
</dbReference>
<dbReference type="NCBIfam" id="TIGR02464">
    <property type="entry name" value="ribofla_fusion"/>
    <property type="match status" value="1"/>
</dbReference>
<sequence>MINLKGYIQTICKQNEKIDAKTNRARRPDIKVNPMSTRKRISCDTSPSSSSVDLESKAKTESSNDIEISGIRTRSAALADKIRRHVRKPIVYDLEEEREEEEDKSYQKRKADNDDDWATFKKRRFDEESPKFKKLTSPSISSSSLRRSSSAKATNGKFETPPVYKNKDGDYFVAFYTNKYVFSNHFPCPQKFELEGHEFPTSEHYYMYHKALFHGDKEAAESILKEPCPKTAKRITADFRNFDAKKWDDISVEVMRKGVMAKFDQNTELRRELFKTGNATLVEAAPRDRRWGVGLNMSDPDVANQAKWKGQNLLGQILMGVRTTLAAQYPEEFESLKPSSERMLQNAVSI</sequence>
<feature type="region of interest" description="Disordered" evidence="1">
    <location>
        <begin position="22"/>
        <end position="66"/>
    </location>
</feature>
<dbReference type="Pfam" id="PF08719">
    <property type="entry name" value="NADAR"/>
    <property type="match status" value="1"/>
</dbReference>
<feature type="region of interest" description="Disordered" evidence="1">
    <location>
        <begin position="131"/>
        <end position="159"/>
    </location>
</feature>
<gene>
    <name evidence="3" type="ORF">BXYJ_LOCUS14884</name>
</gene>
<reference evidence="4" key="2">
    <citation type="submission" date="2020-08" db="EMBL/GenBank/DDBJ databases">
        <authorList>
            <person name="Kikuchi T."/>
        </authorList>
    </citation>
    <scope>NUCLEOTIDE SEQUENCE</scope>
    <source>
        <strain evidence="3">Ka4C1</strain>
    </source>
</reference>
<evidence type="ECO:0000313" key="4">
    <source>
        <dbReference type="EMBL" id="CAG9130812.1"/>
    </source>
</evidence>
<evidence type="ECO:0000313" key="5">
    <source>
        <dbReference type="Proteomes" id="UP000095284"/>
    </source>
</evidence>
<keyword evidence="6" id="KW-1185">Reference proteome</keyword>
<evidence type="ECO:0000259" key="2">
    <source>
        <dbReference type="Pfam" id="PF08719"/>
    </source>
</evidence>
<dbReference type="SUPFAM" id="SSF143990">
    <property type="entry name" value="YbiA-like"/>
    <property type="match status" value="1"/>
</dbReference>
<dbReference type="Gene3D" id="1.10.357.40">
    <property type="entry name" value="YbiA-like"/>
    <property type="match status" value="1"/>
</dbReference>
<dbReference type="SMR" id="A0A1I7RR23"/>
<dbReference type="OrthoDB" id="206452at2759"/>
<dbReference type="eggNOG" id="ENOG502S5QN">
    <property type="taxonomic scope" value="Eukaryota"/>
</dbReference>
<evidence type="ECO:0000313" key="6">
    <source>
        <dbReference type="Proteomes" id="UP000659654"/>
    </source>
</evidence>
<dbReference type="AlphaFoldDB" id="A0A1I7RR23"/>
<feature type="compositionally biased region" description="Low complexity" evidence="1">
    <location>
        <begin position="137"/>
        <end position="150"/>
    </location>
</feature>
<organism evidence="5 7">
    <name type="scientific">Bursaphelenchus xylophilus</name>
    <name type="common">Pinewood nematode worm</name>
    <name type="synonym">Aphelenchoides xylophilus</name>
    <dbReference type="NCBI Taxonomy" id="6326"/>
    <lineage>
        <taxon>Eukaryota</taxon>
        <taxon>Metazoa</taxon>
        <taxon>Ecdysozoa</taxon>
        <taxon>Nematoda</taxon>
        <taxon>Chromadorea</taxon>
        <taxon>Rhabditida</taxon>
        <taxon>Tylenchina</taxon>
        <taxon>Tylenchomorpha</taxon>
        <taxon>Aphelenchoidea</taxon>
        <taxon>Aphelenchoididae</taxon>
        <taxon>Bursaphelenchus</taxon>
    </lineage>
</organism>
<evidence type="ECO:0000256" key="1">
    <source>
        <dbReference type="SAM" id="MobiDB-lite"/>
    </source>
</evidence>
<reference evidence="7" key="1">
    <citation type="submission" date="2016-11" db="UniProtKB">
        <authorList>
            <consortium name="WormBaseParasite"/>
        </authorList>
    </citation>
    <scope>IDENTIFICATION</scope>
</reference>
<dbReference type="InterPro" id="IPR037238">
    <property type="entry name" value="YbiA-like_sf"/>
</dbReference>
<name>A0A1I7RR23_BURXY</name>
<dbReference type="InterPro" id="IPR012816">
    <property type="entry name" value="NADAR"/>
</dbReference>
<dbReference type="Proteomes" id="UP000659654">
    <property type="component" value="Unassembled WGS sequence"/>
</dbReference>
<protein>
    <submittedName>
        <fullName evidence="3">(pine wood nematode) hypothetical protein</fullName>
    </submittedName>
    <submittedName>
        <fullName evidence="7">DUF1768 domain-containing protein</fullName>
    </submittedName>
</protein>
<proteinExistence type="predicted"/>
<dbReference type="EMBL" id="CAJFCV020000006">
    <property type="protein sequence ID" value="CAG9130812.1"/>
    <property type="molecule type" value="Genomic_DNA"/>
</dbReference>
<dbReference type="EMBL" id="CAJFDI010000006">
    <property type="protein sequence ID" value="CAD5234793.1"/>
    <property type="molecule type" value="Genomic_DNA"/>
</dbReference>
<accession>A0A1I7RR23</accession>
<feature type="compositionally biased region" description="Low complexity" evidence="1">
    <location>
        <begin position="43"/>
        <end position="53"/>
    </location>
</feature>
<dbReference type="CDD" id="cd15457">
    <property type="entry name" value="NADAR"/>
    <property type="match status" value="1"/>
</dbReference>
<dbReference type="Proteomes" id="UP000095284">
    <property type="component" value="Unplaced"/>
</dbReference>
<dbReference type="WBParaSite" id="BXY_0316900.1">
    <property type="protein sequence ID" value="BXY_0316900.1"/>
    <property type="gene ID" value="BXY_0316900"/>
</dbReference>